<dbReference type="EMBL" id="CM046123">
    <property type="protein sequence ID" value="KAI8439071.1"/>
    <property type="molecule type" value="Genomic_DNA"/>
</dbReference>
<accession>A0ACC0KSC9</accession>
<dbReference type="Proteomes" id="UP001064048">
    <property type="component" value="Chromosome 23"/>
</dbReference>
<evidence type="ECO:0000313" key="2">
    <source>
        <dbReference type="Proteomes" id="UP001064048"/>
    </source>
</evidence>
<name>A0ACC0KSC9_CHOFU</name>
<sequence length="445" mass="48275">MEILPVTNQFGGVFNNEKGEDDFLFRRLSPIRLSNRSAVATRRAHVSAAAAAGDQLTGSCSAAVPRPRFRAWNGPAWRDAPMPVPTEAALAQRLERELRAAKGASELAAAEVLVPAELLARAARQLLALAEGEPCGARGAAVIVDVAGRRLAAFQIDPNTLTTHEIHLHLEHDATNWTSLLPQFLKTLPSSISTFFLCLFVNMIREKRAGQSPNGKQSPPPMDIHNINQVTGVAGLLRNVKTPCRDFVAGNLTRGGTIIVSPQFTIEKQKLFRSQADERGAQSSRRGRRPAPPPPTAAPRRRTYVLVRCCDACVMREWHGGRRVSISGAAVRVITDALNDLVLEVYSAAGERRQSESARRGGPVGARAGGSPLRAKYCKDLTYSETVTGSHRTADRTGLLVMVHPVDINKAINYTSQVTIKLLDFEGKFTSAAPNSNRNHIATIP</sequence>
<proteinExistence type="predicted"/>
<comment type="caution">
    <text evidence="1">The sequence shown here is derived from an EMBL/GenBank/DDBJ whole genome shotgun (WGS) entry which is preliminary data.</text>
</comment>
<evidence type="ECO:0000313" key="1">
    <source>
        <dbReference type="EMBL" id="KAI8439071.1"/>
    </source>
</evidence>
<protein>
    <submittedName>
        <fullName evidence="1">Uncharacterized protein</fullName>
    </submittedName>
</protein>
<keyword evidence="2" id="KW-1185">Reference proteome</keyword>
<reference evidence="1 2" key="1">
    <citation type="journal article" date="2022" name="Genome Biol. Evol.">
        <title>The Spruce Budworm Genome: Reconstructing the Evolutionary History of Antifreeze Proteins.</title>
        <authorList>
            <person name="Beliveau C."/>
            <person name="Gagne P."/>
            <person name="Picq S."/>
            <person name="Vernygora O."/>
            <person name="Keeling C.I."/>
            <person name="Pinkney K."/>
            <person name="Doucet D."/>
            <person name="Wen F."/>
            <person name="Johnston J.S."/>
            <person name="Maaroufi H."/>
            <person name="Boyle B."/>
            <person name="Laroche J."/>
            <person name="Dewar K."/>
            <person name="Juretic N."/>
            <person name="Blackburn G."/>
            <person name="Nisole A."/>
            <person name="Brunet B."/>
            <person name="Brandao M."/>
            <person name="Lumley L."/>
            <person name="Duan J."/>
            <person name="Quan G."/>
            <person name="Lucarotti C.J."/>
            <person name="Roe A.D."/>
            <person name="Sperling F.A.H."/>
            <person name="Levesque R.C."/>
            <person name="Cusson M."/>
        </authorList>
    </citation>
    <scope>NUCLEOTIDE SEQUENCE [LARGE SCALE GENOMIC DNA]</scope>
    <source>
        <strain evidence="1">Glfc:IPQL:Cfum</strain>
    </source>
</reference>
<organism evidence="1 2">
    <name type="scientific">Choristoneura fumiferana</name>
    <name type="common">Spruce budworm moth</name>
    <name type="synonym">Archips fumiferana</name>
    <dbReference type="NCBI Taxonomy" id="7141"/>
    <lineage>
        <taxon>Eukaryota</taxon>
        <taxon>Metazoa</taxon>
        <taxon>Ecdysozoa</taxon>
        <taxon>Arthropoda</taxon>
        <taxon>Hexapoda</taxon>
        <taxon>Insecta</taxon>
        <taxon>Pterygota</taxon>
        <taxon>Neoptera</taxon>
        <taxon>Endopterygota</taxon>
        <taxon>Lepidoptera</taxon>
        <taxon>Glossata</taxon>
        <taxon>Ditrysia</taxon>
        <taxon>Tortricoidea</taxon>
        <taxon>Tortricidae</taxon>
        <taxon>Tortricinae</taxon>
        <taxon>Choristoneura</taxon>
    </lineage>
</organism>
<gene>
    <name evidence="1" type="ORF">MSG28_012936</name>
</gene>